<dbReference type="SUPFAM" id="SSF53474">
    <property type="entry name" value="alpha/beta-Hydrolases"/>
    <property type="match status" value="1"/>
</dbReference>
<dbReference type="Pfam" id="PF00561">
    <property type="entry name" value="Abhydrolase_1"/>
    <property type="match status" value="1"/>
</dbReference>
<dbReference type="InterPro" id="IPR029058">
    <property type="entry name" value="AB_hydrolase_fold"/>
</dbReference>
<dbReference type="InterPro" id="IPR050266">
    <property type="entry name" value="AB_hydrolase_sf"/>
</dbReference>
<evidence type="ECO:0000313" key="3">
    <source>
        <dbReference type="Proteomes" id="UP000543174"/>
    </source>
</evidence>
<sequence>MEMRVNQIELNGLTFQYREAGEASAPAIIALHALGMSAESWDEVAAVLGKEYWFLALDQRGHGGSERTGTYTFELMCDDLLQFVNAMNLESFTLIGHSMGGTVSYLFSETFPERVDQLIVEDTPPPFTGEKFETPAKPPGSLPFDWEVVPSILQQLNNPNPKWWGSLTEIIAPTLIIGGGSSHIPQDKLQEVSKRIPNCKLVTIEGAGHEVHVGNLSAFLTAVKSFLAS</sequence>
<reference evidence="2" key="1">
    <citation type="submission" date="2020-08" db="EMBL/GenBank/DDBJ databases">
        <title>Functional genomics of gut bacteria from endangered species of beetles.</title>
        <authorList>
            <person name="Carlos-Shanley C."/>
        </authorList>
    </citation>
    <scope>NUCLEOTIDE SEQUENCE [LARGE SCALE GENOMIC DNA]</scope>
    <source>
        <strain evidence="2">S00060</strain>
    </source>
</reference>
<evidence type="ECO:0000259" key="1">
    <source>
        <dbReference type="Pfam" id="PF00561"/>
    </source>
</evidence>
<organism evidence="2 3">
    <name type="scientific">Priestia aryabhattai</name>
    <name type="common">Bacillus aryabhattai</name>
    <dbReference type="NCBI Taxonomy" id="412384"/>
    <lineage>
        <taxon>Bacteria</taxon>
        <taxon>Bacillati</taxon>
        <taxon>Bacillota</taxon>
        <taxon>Bacilli</taxon>
        <taxon>Bacillales</taxon>
        <taxon>Bacillaceae</taxon>
        <taxon>Priestia</taxon>
    </lineage>
</organism>
<name>A0A7W3RFB7_PRIAR</name>
<protein>
    <submittedName>
        <fullName evidence="2">Pimeloyl-ACP methyl ester carboxylesterase</fullName>
    </submittedName>
</protein>
<feature type="domain" description="AB hydrolase-1" evidence="1">
    <location>
        <begin position="26"/>
        <end position="135"/>
    </location>
</feature>
<proteinExistence type="predicted"/>
<dbReference type="PRINTS" id="PR00111">
    <property type="entry name" value="ABHYDROLASE"/>
</dbReference>
<gene>
    <name evidence="2" type="ORF">HNP21_003042</name>
</gene>
<comment type="caution">
    <text evidence="2">The sequence shown here is derived from an EMBL/GenBank/DDBJ whole genome shotgun (WGS) entry which is preliminary data.</text>
</comment>
<dbReference type="PANTHER" id="PTHR43798:SF33">
    <property type="entry name" value="HYDROLASE, PUTATIVE (AFU_ORTHOLOGUE AFUA_2G14860)-RELATED"/>
    <property type="match status" value="1"/>
</dbReference>
<evidence type="ECO:0000313" key="2">
    <source>
        <dbReference type="EMBL" id="MBA9039935.1"/>
    </source>
</evidence>
<dbReference type="Gene3D" id="3.40.50.1820">
    <property type="entry name" value="alpha/beta hydrolase"/>
    <property type="match status" value="2"/>
</dbReference>
<dbReference type="AlphaFoldDB" id="A0A7W3RFB7"/>
<dbReference type="PANTHER" id="PTHR43798">
    <property type="entry name" value="MONOACYLGLYCEROL LIPASE"/>
    <property type="match status" value="1"/>
</dbReference>
<dbReference type="EMBL" id="JACJHT010000002">
    <property type="protein sequence ID" value="MBA9039935.1"/>
    <property type="molecule type" value="Genomic_DNA"/>
</dbReference>
<keyword evidence="3" id="KW-1185">Reference proteome</keyword>
<dbReference type="InterPro" id="IPR000073">
    <property type="entry name" value="AB_hydrolase_1"/>
</dbReference>
<dbReference type="GO" id="GO:0016020">
    <property type="term" value="C:membrane"/>
    <property type="evidence" value="ECO:0007669"/>
    <property type="project" value="TreeGrafter"/>
</dbReference>
<dbReference type="RefSeq" id="WP_013056370.1">
    <property type="nucleotide sequence ID" value="NZ_CP041519.1"/>
</dbReference>
<accession>A0A7W3RFB7</accession>
<dbReference type="Proteomes" id="UP000543174">
    <property type="component" value="Unassembled WGS sequence"/>
</dbReference>